<feature type="transmembrane region" description="Helical" evidence="10">
    <location>
        <begin position="308"/>
        <end position="334"/>
    </location>
</feature>
<evidence type="ECO:0000256" key="2">
    <source>
        <dbReference type="ARBA" id="ARBA00009749"/>
    </source>
</evidence>
<dbReference type="OrthoDB" id="5791097at2759"/>
<proteinExistence type="inferred from homology"/>
<reference evidence="12" key="1">
    <citation type="journal article" date="2020" name="Cell">
        <title>Large-Scale Comparative Analyses of Tick Genomes Elucidate Their Genetic Diversity and Vector Capacities.</title>
        <authorList>
            <consortium name="Tick Genome and Microbiome Consortium (TIGMIC)"/>
            <person name="Jia N."/>
            <person name="Wang J."/>
            <person name="Shi W."/>
            <person name="Du L."/>
            <person name="Sun Y."/>
            <person name="Zhan W."/>
            <person name="Jiang J.F."/>
            <person name="Wang Q."/>
            <person name="Zhang B."/>
            <person name="Ji P."/>
            <person name="Bell-Sakyi L."/>
            <person name="Cui X.M."/>
            <person name="Yuan T.T."/>
            <person name="Jiang B.G."/>
            <person name="Yang W.F."/>
            <person name="Lam T.T."/>
            <person name="Chang Q.C."/>
            <person name="Ding S.J."/>
            <person name="Wang X.J."/>
            <person name="Zhu J.G."/>
            <person name="Ruan X.D."/>
            <person name="Zhao L."/>
            <person name="Wei J.T."/>
            <person name="Ye R.Z."/>
            <person name="Que T.C."/>
            <person name="Du C.H."/>
            <person name="Zhou Y.H."/>
            <person name="Cheng J.X."/>
            <person name="Dai P.F."/>
            <person name="Guo W.B."/>
            <person name="Han X.H."/>
            <person name="Huang E.J."/>
            <person name="Li L.F."/>
            <person name="Wei W."/>
            <person name="Gao Y.C."/>
            <person name="Liu J.Z."/>
            <person name="Shao H.Z."/>
            <person name="Wang X."/>
            <person name="Wang C.C."/>
            <person name="Yang T.C."/>
            <person name="Huo Q.B."/>
            <person name="Li W."/>
            <person name="Chen H.Y."/>
            <person name="Chen S.E."/>
            <person name="Zhou L.G."/>
            <person name="Ni X.B."/>
            <person name="Tian J.H."/>
            <person name="Sheng Y."/>
            <person name="Liu T."/>
            <person name="Pan Y.S."/>
            <person name="Xia L.Y."/>
            <person name="Li J."/>
            <person name="Zhao F."/>
            <person name="Cao W.C."/>
        </authorList>
    </citation>
    <scope>NUCLEOTIDE SEQUENCE</scope>
    <source>
        <strain evidence="12">Rmic-2018</strain>
    </source>
</reference>
<dbReference type="Pfam" id="PF01769">
    <property type="entry name" value="MgtE"/>
    <property type="match status" value="2"/>
</dbReference>
<feature type="transmembrane region" description="Helical" evidence="10">
    <location>
        <begin position="346"/>
        <end position="367"/>
    </location>
</feature>
<feature type="transmembrane region" description="Helical" evidence="10">
    <location>
        <begin position="412"/>
        <end position="430"/>
    </location>
</feature>
<evidence type="ECO:0000313" key="12">
    <source>
        <dbReference type="EMBL" id="KAH7932595.1"/>
    </source>
</evidence>
<keyword evidence="4 10" id="KW-0812">Transmembrane</keyword>
<dbReference type="SUPFAM" id="SSF161093">
    <property type="entry name" value="MgtE membrane domain-like"/>
    <property type="match status" value="2"/>
</dbReference>
<comment type="subcellular location">
    <subcellularLocation>
        <location evidence="1">Membrane</location>
        <topology evidence="1">Multi-pass membrane protein</topology>
    </subcellularLocation>
</comment>
<evidence type="ECO:0000256" key="3">
    <source>
        <dbReference type="ARBA" id="ARBA00022448"/>
    </source>
</evidence>
<evidence type="ECO:0000256" key="9">
    <source>
        <dbReference type="SAM" id="MobiDB-lite"/>
    </source>
</evidence>
<evidence type="ECO:0000259" key="11">
    <source>
        <dbReference type="Pfam" id="PF01769"/>
    </source>
</evidence>
<feature type="transmembrane region" description="Helical" evidence="10">
    <location>
        <begin position="532"/>
        <end position="557"/>
    </location>
</feature>
<keyword evidence="13" id="KW-1185">Reference proteome</keyword>
<dbReference type="FunFam" id="1.10.357.20:FF:000001">
    <property type="entry name" value="Solute carrier family 41 member 2"/>
    <property type="match status" value="1"/>
</dbReference>
<gene>
    <name evidence="12" type="ORF">HPB51_029210</name>
</gene>
<dbReference type="PANTHER" id="PTHR16228:SF7">
    <property type="entry name" value="SLC41A_MGTE INTEGRAL MEMBRANE DOMAIN-CONTAINING PROTEIN"/>
    <property type="match status" value="1"/>
</dbReference>
<evidence type="ECO:0000256" key="7">
    <source>
        <dbReference type="ARBA" id="ARBA00023065"/>
    </source>
</evidence>
<dbReference type="EMBL" id="JABSTU010006509">
    <property type="protein sequence ID" value="KAH7932595.1"/>
    <property type="molecule type" value="Genomic_DNA"/>
</dbReference>
<keyword evidence="5" id="KW-0460">Magnesium</keyword>
<feature type="transmembrane region" description="Helical" evidence="10">
    <location>
        <begin position="501"/>
        <end position="520"/>
    </location>
</feature>
<keyword evidence="7" id="KW-0406">Ion transport</keyword>
<feature type="domain" description="SLC41A/MgtE integral membrane" evidence="11">
    <location>
        <begin position="444"/>
        <end position="586"/>
    </location>
</feature>
<dbReference type="VEuPathDB" id="VectorBase:LOC119187207"/>
<evidence type="ECO:0000256" key="10">
    <source>
        <dbReference type="SAM" id="Phobius"/>
    </source>
</evidence>
<organism evidence="12 13">
    <name type="scientific">Rhipicephalus microplus</name>
    <name type="common">Cattle tick</name>
    <name type="synonym">Boophilus microplus</name>
    <dbReference type="NCBI Taxonomy" id="6941"/>
    <lineage>
        <taxon>Eukaryota</taxon>
        <taxon>Metazoa</taxon>
        <taxon>Ecdysozoa</taxon>
        <taxon>Arthropoda</taxon>
        <taxon>Chelicerata</taxon>
        <taxon>Arachnida</taxon>
        <taxon>Acari</taxon>
        <taxon>Parasitiformes</taxon>
        <taxon>Ixodida</taxon>
        <taxon>Ixodoidea</taxon>
        <taxon>Ixodidae</taxon>
        <taxon>Rhipicephalinae</taxon>
        <taxon>Rhipicephalus</taxon>
        <taxon>Boophilus</taxon>
    </lineage>
</organism>
<dbReference type="InterPro" id="IPR045349">
    <property type="entry name" value="SLC41A1-3"/>
</dbReference>
<name>A0A9J6CVI3_RHIMP</name>
<feature type="transmembrane region" description="Helical" evidence="10">
    <location>
        <begin position="191"/>
        <end position="213"/>
    </location>
</feature>
<dbReference type="GO" id="GO:0008324">
    <property type="term" value="F:monoatomic cation transmembrane transporter activity"/>
    <property type="evidence" value="ECO:0007669"/>
    <property type="project" value="InterPro"/>
</dbReference>
<feature type="region of interest" description="Disordered" evidence="9">
    <location>
        <begin position="160"/>
        <end position="181"/>
    </location>
</feature>
<feature type="transmembrane region" description="Helical" evidence="10">
    <location>
        <begin position="569"/>
        <end position="591"/>
    </location>
</feature>
<dbReference type="Proteomes" id="UP000821866">
    <property type="component" value="Unassembled WGS sequence"/>
</dbReference>
<keyword evidence="3" id="KW-0813">Transport</keyword>
<feature type="transmembrane region" description="Helical" evidence="10">
    <location>
        <begin position="280"/>
        <end position="302"/>
    </location>
</feature>
<evidence type="ECO:0000256" key="4">
    <source>
        <dbReference type="ARBA" id="ARBA00022692"/>
    </source>
</evidence>
<keyword evidence="6 10" id="KW-1133">Transmembrane helix</keyword>
<dbReference type="GO" id="GO:0005886">
    <property type="term" value="C:plasma membrane"/>
    <property type="evidence" value="ECO:0007669"/>
    <property type="project" value="TreeGrafter"/>
</dbReference>
<sequence length="600" mass="64074">MTDKYGEVVRDLSNEQSAHISDGACNVTYGSANSVNVSSNSGHHNGFCNEAFEASDSLEKLSSVGDCSSTKDFVASGVTERARPVIQRSLTLVETTMLRPPRVPQRIRTVSASVHTEYDVTRRRNSRRLRFCPRGSLYDVIQDLPFCPIIGNAEAGNGAATIREESSPVPPDKSMSDETKDEDVVETPVEILVQVFVPFMLAGLGMVAAGVLLNKAKDLDAFKQIPELMVMVPPLLGLKGNLEMTLACRMSTLANLGNAGSRSALLNIAAGNLALIQCQAIVAGLVAALLAVIKSFAAGGYLDWNHVLTLFTSAALTAELASIVLASVMILVIVMCQRLRMNPDNVATPVAASLGDVITLALLAGFATLLHVPLQDYQWVSGILLGAVVLLAPLWAFLAYRNSYTREVLSQGWLPVLFAIVISSGGGYILEIASTRYKGLAAYQPVINGVGGNLVAVQASRISTYLHLTAERPNLPPDESRCVGPFAVFFGSCLHARTARLLLLLPVPGQLIFVAVIDSVEGDGEAFHGPFVALYLAAAIIQVCILLYVARVLVYALWSRGTDPDNAAIPFLTALGDLLGGGLLALVYWVLDLIDSSRPL</sequence>
<feature type="transmembrane region" description="Helical" evidence="10">
    <location>
        <begin position="379"/>
        <end position="400"/>
    </location>
</feature>
<evidence type="ECO:0000313" key="13">
    <source>
        <dbReference type="Proteomes" id="UP000821866"/>
    </source>
</evidence>
<evidence type="ECO:0000256" key="6">
    <source>
        <dbReference type="ARBA" id="ARBA00022989"/>
    </source>
</evidence>
<reference evidence="12" key="2">
    <citation type="submission" date="2021-09" db="EMBL/GenBank/DDBJ databases">
        <authorList>
            <person name="Jia N."/>
            <person name="Wang J."/>
            <person name="Shi W."/>
            <person name="Du L."/>
            <person name="Sun Y."/>
            <person name="Zhan W."/>
            <person name="Jiang J."/>
            <person name="Wang Q."/>
            <person name="Zhang B."/>
            <person name="Ji P."/>
            <person name="Sakyi L.B."/>
            <person name="Cui X."/>
            <person name="Yuan T."/>
            <person name="Jiang B."/>
            <person name="Yang W."/>
            <person name="Lam T.T.-Y."/>
            <person name="Chang Q."/>
            <person name="Ding S."/>
            <person name="Wang X."/>
            <person name="Zhu J."/>
            <person name="Ruan X."/>
            <person name="Zhao L."/>
            <person name="Wei J."/>
            <person name="Que T."/>
            <person name="Du C."/>
            <person name="Cheng J."/>
            <person name="Dai P."/>
            <person name="Han X."/>
            <person name="Huang E."/>
            <person name="Gao Y."/>
            <person name="Liu J."/>
            <person name="Shao H."/>
            <person name="Ye R."/>
            <person name="Li L."/>
            <person name="Wei W."/>
            <person name="Wang X."/>
            <person name="Wang C."/>
            <person name="Huo Q."/>
            <person name="Li W."/>
            <person name="Guo W."/>
            <person name="Chen H."/>
            <person name="Chen S."/>
            <person name="Zhou L."/>
            <person name="Zhou L."/>
            <person name="Ni X."/>
            <person name="Tian J."/>
            <person name="Zhou Y."/>
            <person name="Sheng Y."/>
            <person name="Liu T."/>
            <person name="Pan Y."/>
            <person name="Xia L."/>
            <person name="Li J."/>
            <person name="Zhao F."/>
            <person name="Cao W."/>
        </authorList>
    </citation>
    <scope>NUCLEOTIDE SEQUENCE</scope>
    <source>
        <strain evidence="12">Rmic-2018</strain>
        <tissue evidence="12">Larvae</tissue>
    </source>
</reference>
<dbReference type="OMA" id="CFWSQWK"/>
<dbReference type="PANTHER" id="PTHR16228">
    <property type="entry name" value="DIVALENT CATION TRANSPORTER SOLUTE CARRIER FAMILY 41"/>
    <property type="match status" value="1"/>
</dbReference>
<protein>
    <recommendedName>
        <fullName evidence="11">SLC41A/MgtE integral membrane domain-containing protein</fullName>
    </recommendedName>
</protein>
<dbReference type="AlphaFoldDB" id="A0A9J6CVI3"/>
<dbReference type="Gene3D" id="1.10.357.20">
    <property type="entry name" value="SLC41 divalent cation transporters, integral membrane domain"/>
    <property type="match status" value="2"/>
</dbReference>
<keyword evidence="8 10" id="KW-0472">Membrane</keyword>
<comment type="similarity">
    <text evidence="2">Belongs to the SLC41A transporter family.</text>
</comment>
<feature type="domain" description="SLC41A/MgtE integral membrane" evidence="11">
    <location>
        <begin position="232"/>
        <end position="365"/>
    </location>
</feature>
<dbReference type="InterPro" id="IPR006667">
    <property type="entry name" value="SLC41_membr_dom"/>
</dbReference>
<evidence type="ECO:0000256" key="5">
    <source>
        <dbReference type="ARBA" id="ARBA00022842"/>
    </source>
</evidence>
<dbReference type="InterPro" id="IPR036739">
    <property type="entry name" value="SLC41_membr_dom_sf"/>
</dbReference>
<accession>A0A9J6CVI3</accession>
<evidence type="ECO:0000256" key="1">
    <source>
        <dbReference type="ARBA" id="ARBA00004141"/>
    </source>
</evidence>
<comment type="caution">
    <text evidence="12">The sequence shown here is derived from an EMBL/GenBank/DDBJ whole genome shotgun (WGS) entry which is preliminary data.</text>
</comment>
<evidence type="ECO:0000256" key="8">
    <source>
        <dbReference type="ARBA" id="ARBA00023136"/>
    </source>
</evidence>